<evidence type="ECO:0000256" key="3">
    <source>
        <dbReference type="SAM" id="MobiDB-lite"/>
    </source>
</evidence>
<proteinExistence type="predicted"/>
<evidence type="ECO:0000256" key="1">
    <source>
        <dbReference type="ARBA" id="ARBA00022737"/>
    </source>
</evidence>
<evidence type="ECO:0000256" key="2">
    <source>
        <dbReference type="PROSITE-ProRule" id="PRU00117"/>
    </source>
</evidence>
<sequence>MPRLRLTSLLDLVTTPVTNSLPKTDFWTYNDEIAPFSVSTSPIVPLSLGHVPLGSTIRPSAASITSFGSLRLGMKREHTDDDRYGSSRNSKRQRADGFSEALAQGKFELRILVSSKCAGAIIGKGGENIKRLRNQFEGQISVPDSNSPERVLTLVCPPSVIVRIVEDILPRIEDTQNEKDKCTIRLLVHQSHAGALIGRQGGKIKELRDRTNARIKVFQQCCPQSTDRICMLSGDDRNVIDAVEHIVEELKQIPIKGPVNPYTSFNYDPAMAPDYGGFSPAYPTSGRGGPPISPFSGGPRRSLGAPLPPMRGGGGLGGPDMRYDRGIGRDYDSGPYGGPMGGPPQYGGGGGLYGGYPGQNSIQTTQVTIPSDLGGTIIGRGGDRINRIRDESGAQIQLEPSSGQEERVITITGTQTQIHAAQYLLQQCVRQSAAGRKYIEQQQAGHHSHHR</sequence>
<feature type="compositionally biased region" description="Low complexity" evidence="3">
    <location>
        <begin position="294"/>
        <end position="305"/>
    </location>
</feature>
<dbReference type="PROSITE" id="PS50084">
    <property type="entry name" value="KH_TYPE_1"/>
    <property type="match status" value="3"/>
</dbReference>
<comment type="caution">
    <text evidence="5">The sequence shown here is derived from an EMBL/GenBank/DDBJ whole genome shotgun (WGS) entry which is preliminary data.</text>
</comment>
<dbReference type="EMBL" id="JAVFWL010000001">
    <property type="protein sequence ID" value="KAK6726616.1"/>
    <property type="molecule type" value="Genomic_DNA"/>
</dbReference>
<organism evidence="5 6">
    <name type="scientific">Necator americanus</name>
    <name type="common">Human hookworm</name>
    <dbReference type="NCBI Taxonomy" id="51031"/>
    <lineage>
        <taxon>Eukaryota</taxon>
        <taxon>Metazoa</taxon>
        <taxon>Ecdysozoa</taxon>
        <taxon>Nematoda</taxon>
        <taxon>Chromadorea</taxon>
        <taxon>Rhabditida</taxon>
        <taxon>Rhabditina</taxon>
        <taxon>Rhabditomorpha</taxon>
        <taxon>Strongyloidea</taxon>
        <taxon>Ancylostomatidae</taxon>
        <taxon>Bunostominae</taxon>
        <taxon>Necator</taxon>
    </lineage>
</organism>
<feature type="domain" description="K Homology" evidence="4">
    <location>
        <begin position="105"/>
        <end position="173"/>
    </location>
</feature>
<evidence type="ECO:0000313" key="6">
    <source>
        <dbReference type="Proteomes" id="UP001303046"/>
    </source>
</evidence>
<dbReference type="InterPro" id="IPR036612">
    <property type="entry name" value="KH_dom_type_1_sf"/>
</dbReference>
<keyword evidence="6" id="KW-1185">Reference proteome</keyword>
<feature type="domain" description="K Homology" evidence="4">
    <location>
        <begin position="180"/>
        <end position="251"/>
    </location>
</feature>
<dbReference type="SUPFAM" id="SSF54791">
    <property type="entry name" value="Eukaryotic type KH-domain (KH-domain type I)"/>
    <property type="match status" value="3"/>
</dbReference>
<reference evidence="5 6" key="1">
    <citation type="submission" date="2023-08" db="EMBL/GenBank/DDBJ databases">
        <title>A Necator americanus chromosomal reference genome.</title>
        <authorList>
            <person name="Ilik V."/>
            <person name="Petrzelkova K.J."/>
            <person name="Pardy F."/>
            <person name="Fuh T."/>
            <person name="Niatou-Singa F.S."/>
            <person name="Gouil Q."/>
            <person name="Baker L."/>
            <person name="Ritchie M.E."/>
            <person name="Jex A.R."/>
            <person name="Gazzola D."/>
            <person name="Li H."/>
            <person name="Toshio Fujiwara R."/>
            <person name="Zhan B."/>
            <person name="Aroian R.V."/>
            <person name="Pafco B."/>
            <person name="Schwarz E.M."/>
        </authorList>
    </citation>
    <scope>NUCLEOTIDE SEQUENCE [LARGE SCALE GENOMIC DNA]</scope>
    <source>
        <strain evidence="5 6">Aroian</strain>
        <tissue evidence="5">Whole animal</tissue>
    </source>
</reference>
<feature type="domain" description="K Homology" evidence="4">
    <location>
        <begin position="361"/>
        <end position="430"/>
    </location>
</feature>
<dbReference type="InterPro" id="IPR004087">
    <property type="entry name" value="KH_dom"/>
</dbReference>
<evidence type="ECO:0000313" key="5">
    <source>
        <dbReference type="EMBL" id="KAK6726616.1"/>
    </source>
</evidence>
<dbReference type="CDD" id="cd22434">
    <property type="entry name" value="KH-I_HNRNPK_rpt3"/>
    <property type="match status" value="1"/>
</dbReference>
<dbReference type="Pfam" id="PF00013">
    <property type="entry name" value="KH_1"/>
    <property type="match status" value="3"/>
</dbReference>
<dbReference type="PANTHER" id="PTHR10288">
    <property type="entry name" value="KH DOMAIN CONTAINING RNA BINDING PROTEIN"/>
    <property type="match status" value="1"/>
</dbReference>
<dbReference type="CDD" id="cd22433">
    <property type="entry name" value="KH-I_HNRNPK_rpt2"/>
    <property type="match status" value="1"/>
</dbReference>
<protein>
    <recommendedName>
        <fullName evidence="4">K Homology domain-containing protein</fullName>
    </recommendedName>
</protein>
<keyword evidence="1" id="KW-0677">Repeat</keyword>
<name>A0ABR1BLF8_NECAM</name>
<dbReference type="SMART" id="SM00322">
    <property type="entry name" value="KH"/>
    <property type="match status" value="3"/>
</dbReference>
<accession>A0ABR1BLF8</accession>
<keyword evidence="2" id="KW-0694">RNA-binding</keyword>
<dbReference type="InterPro" id="IPR004088">
    <property type="entry name" value="KH_dom_type_1"/>
</dbReference>
<dbReference type="Proteomes" id="UP001303046">
    <property type="component" value="Unassembled WGS sequence"/>
</dbReference>
<evidence type="ECO:0000259" key="4">
    <source>
        <dbReference type="SMART" id="SM00322"/>
    </source>
</evidence>
<dbReference type="Gene3D" id="3.30.1370.10">
    <property type="entry name" value="K Homology domain, type 1"/>
    <property type="match status" value="3"/>
</dbReference>
<gene>
    <name evidence="5" type="primary">Necator_chrI.g875</name>
    <name evidence="5" type="ORF">RB195_004751</name>
</gene>
<feature type="region of interest" description="Disordered" evidence="3">
    <location>
        <begin position="285"/>
        <end position="317"/>
    </location>
</feature>
<dbReference type="CDD" id="cd22432">
    <property type="entry name" value="KH-I_HNRNPK_rpt1"/>
    <property type="match status" value="1"/>
</dbReference>